<evidence type="ECO:0000313" key="2">
    <source>
        <dbReference type="EMBL" id="KAF1987073.1"/>
    </source>
</evidence>
<dbReference type="EMBL" id="ML977154">
    <property type="protein sequence ID" value="KAF1987073.1"/>
    <property type="molecule type" value="Genomic_DNA"/>
</dbReference>
<feature type="region of interest" description="Disordered" evidence="1">
    <location>
        <begin position="53"/>
        <end position="81"/>
    </location>
</feature>
<dbReference type="PROSITE" id="PS51257">
    <property type="entry name" value="PROKAR_LIPOPROTEIN"/>
    <property type="match status" value="1"/>
</dbReference>
<protein>
    <submittedName>
        <fullName evidence="2">Uncharacterized protein</fullName>
    </submittedName>
</protein>
<dbReference type="AlphaFoldDB" id="A0A6G1H1H3"/>
<reference evidence="2" key="1">
    <citation type="journal article" date="2020" name="Stud. Mycol.">
        <title>101 Dothideomycetes genomes: a test case for predicting lifestyles and emergence of pathogens.</title>
        <authorList>
            <person name="Haridas S."/>
            <person name="Albert R."/>
            <person name="Binder M."/>
            <person name="Bloem J."/>
            <person name="Labutti K."/>
            <person name="Salamov A."/>
            <person name="Andreopoulos B."/>
            <person name="Baker S."/>
            <person name="Barry K."/>
            <person name="Bills G."/>
            <person name="Bluhm B."/>
            <person name="Cannon C."/>
            <person name="Castanera R."/>
            <person name="Culley D."/>
            <person name="Daum C."/>
            <person name="Ezra D."/>
            <person name="Gonzalez J."/>
            <person name="Henrissat B."/>
            <person name="Kuo A."/>
            <person name="Liang C."/>
            <person name="Lipzen A."/>
            <person name="Lutzoni F."/>
            <person name="Magnuson J."/>
            <person name="Mondo S."/>
            <person name="Nolan M."/>
            <person name="Ohm R."/>
            <person name="Pangilinan J."/>
            <person name="Park H.-J."/>
            <person name="Ramirez L."/>
            <person name="Alfaro M."/>
            <person name="Sun H."/>
            <person name="Tritt A."/>
            <person name="Yoshinaga Y."/>
            <person name="Zwiers L.-H."/>
            <person name="Turgeon B."/>
            <person name="Goodwin S."/>
            <person name="Spatafora J."/>
            <person name="Crous P."/>
            <person name="Grigoriev I."/>
        </authorList>
    </citation>
    <scope>NUCLEOTIDE SEQUENCE</scope>
    <source>
        <strain evidence="2">CBS 113979</strain>
    </source>
</reference>
<name>A0A6G1H1H3_9PEZI</name>
<proteinExistence type="predicted"/>
<accession>A0A6G1H1H3</accession>
<evidence type="ECO:0000256" key="1">
    <source>
        <dbReference type="SAM" id="MobiDB-lite"/>
    </source>
</evidence>
<dbReference type="Proteomes" id="UP000800041">
    <property type="component" value="Unassembled WGS sequence"/>
</dbReference>
<organism evidence="2 3">
    <name type="scientific">Aulographum hederae CBS 113979</name>
    <dbReference type="NCBI Taxonomy" id="1176131"/>
    <lineage>
        <taxon>Eukaryota</taxon>
        <taxon>Fungi</taxon>
        <taxon>Dikarya</taxon>
        <taxon>Ascomycota</taxon>
        <taxon>Pezizomycotina</taxon>
        <taxon>Dothideomycetes</taxon>
        <taxon>Pleosporomycetidae</taxon>
        <taxon>Aulographales</taxon>
        <taxon>Aulographaceae</taxon>
    </lineage>
</organism>
<keyword evidence="3" id="KW-1185">Reference proteome</keyword>
<sequence>MLAAVLKISCFSPVSSPLFCSCYPRFLSRRAPLANVETGELWRQGSGALGWGGLRSDSAQDDKEKGHETNVRRTRDIRLWT</sequence>
<evidence type="ECO:0000313" key="3">
    <source>
        <dbReference type="Proteomes" id="UP000800041"/>
    </source>
</evidence>
<feature type="compositionally biased region" description="Basic and acidic residues" evidence="1">
    <location>
        <begin position="58"/>
        <end position="81"/>
    </location>
</feature>
<gene>
    <name evidence="2" type="ORF">K402DRAFT_393236</name>
</gene>